<protein>
    <submittedName>
        <fullName evidence="1">Uncharacterized protein</fullName>
    </submittedName>
</protein>
<sequence>MKIYRGNIGVDLSLEEFSRLIVDEEKIDDLLNLIYTLEMDEIMNYNRDDIQALEESLFQEIAEYQRKQNSNDSTAKMEYILAHLKKYER</sequence>
<evidence type="ECO:0000313" key="1">
    <source>
        <dbReference type="EMBL" id="PHE10009.1"/>
    </source>
</evidence>
<reference evidence="1 2" key="1">
    <citation type="submission" date="2017-09" db="EMBL/GenBank/DDBJ databases">
        <title>Large-scale bioinformatics analysis of Bacillus genomes uncovers conserved roles of natural products in bacterial physiology.</title>
        <authorList>
            <consortium name="Agbiome Team Llc"/>
            <person name="Bleich R.M."/>
            <person name="Grubbs K.J."/>
            <person name="Santa Maria K.C."/>
            <person name="Allen S.E."/>
            <person name="Farag S."/>
            <person name="Shank E.A."/>
            <person name="Bowers A."/>
        </authorList>
    </citation>
    <scope>NUCLEOTIDE SEQUENCE [LARGE SCALE GENOMIC DNA]</scope>
    <source>
        <strain evidence="1 2">AFS042148</strain>
    </source>
</reference>
<dbReference type="EMBL" id="NUSY01000030">
    <property type="protein sequence ID" value="PHE10009.1"/>
    <property type="molecule type" value="Genomic_DNA"/>
</dbReference>
<proteinExistence type="predicted"/>
<dbReference type="Proteomes" id="UP000224044">
    <property type="component" value="Unassembled WGS sequence"/>
</dbReference>
<evidence type="ECO:0000313" key="2">
    <source>
        <dbReference type="Proteomes" id="UP000224044"/>
    </source>
</evidence>
<name>A0A2C4ESN2_9BACI</name>
<accession>A0A2C4ESN2</accession>
<dbReference type="AlphaFoldDB" id="A0A2C4ESN2"/>
<gene>
    <name evidence="1" type="ORF">COF62_19600</name>
</gene>
<dbReference type="RefSeq" id="WP_097882128.1">
    <property type="nucleotide sequence ID" value="NZ_JBALNA010000082.1"/>
</dbReference>
<comment type="caution">
    <text evidence="1">The sequence shown here is derived from an EMBL/GenBank/DDBJ whole genome shotgun (WGS) entry which is preliminary data.</text>
</comment>
<organism evidence="1 2">
    <name type="scientific">Bacillus toyonensis</name>
    <dbReference type="NCBI Taxonomy" id="155322"/>
    <lineage>
        <taxon>Bacteria</taxon>
        <taxon>Bacillati</taxon>
        <taxon>Bacillota</taxon>
        <taxon>Bacilli</taxon>
        <taxon>Bacillales</taxon>
        <taxon>Bacillaceae</taxon>
        <taxon>Bacillus</taxon>
        <taxon>Bacillus cereus group</taxon>
    </lineage>
</organism>